<gene>
    <name evidence="2" type="ORF">TCNE_LOCUS9400</name>
</gene>
<dbReference type="EMBL" id="UYWY01020164">
    <property type="protein sequence ID" value="VDM40721.1"/>
    <property type="molecule type" value="Genomic_DNA"/>
</dbReference>
<feature type="compositionally biased region" description="Polar residues" evidence="1">
    <location>
        <begin position="8"/>
        <end position="18"/>
    </location>
</feature>
<reference evidence="4" key="1">
    <citation type="submission" date="2016-06" db="UniProtKB">
        <authorList>
            <consortium name="WormBaseParasite"/>
        </authorList>
    </citation>
    <scope>IDENTIFICATION</scope>
</reference>
<reference evidence="2 3" key="2">
    <citation type="submission" date="2018-11" db="EMBL/GenBank/DDBJ databases">
        <authorList>
            <consortium name="Pathogen Informatics"/>
        </authorList>
    </citation>
    <scope>NUCLEOTIDE SEQUENCE [LARGE SCALE GENOMIC DNA]</scope>
</reference>
<keyword evidence="3" id="KW-1185">Reference proteome</keyword>
<dbReference type="WBParaSite" id="TCNE_0000940001-mRNA-1">
    <property type="protein sequence ID" value="TCNE_0000940001-mRNA-1"/>
    <property type="gene ID" value="TCNE_0000940001"/>
</dbReference>
<dbReference type="Proteomes" id="UP000050794">
    <property type="component" value="Unassembled WGS sequence"/>
</dbReference>
<evidence type="ECO:0000313" key="4">
    <source>
        <dbReference type="WBParaSite" id="TCNE_0000940001-mRNA-1"/>
    </source>
</evidence>
<organism evidence="3 4">
    <name type="scientific">Toxocara canis</name>
    <name type="common">Canine roundworm</name>
    <dbReference type="NCBI Taxonomy" id="6265"/>
    <lineage>
        <taxon>Eukaryota</taxon>
        <taxon>Metazoa</taxon>
        <taxon>Ecdysozoa</taxon>
        <taxon>Nematoda</taxon>
        <taxon>Chromadorea</taxon>
        <taxon>Rhabditida</taxon>
        <taxon>Spirurina</taxon>
        <taxon>Ascaridomorpha</taxon>
        <taxon>Ascaridoidea</taxon>
        <taxon>Toxocaridae</taxon>
        <taxon>Toxocara</taxon>
    </lineage>
</organism>
<proteinExistence type="predicted"/>
<evidence type="ECO:0000256" key="1">
    <source>
        <dbReference type="SAM" id="MobiDB-lite"/>
    </source>
</evidence>
<sequence length="68" mass="7138">MSAAATAAPTQVTLTEEGSSADEKYTRKVLSGVQEPSHTVLLVVLLSGRGTRQDVGIAERSFGFSRAT</sequence>
<evidence type="ECO:0000313" key="3">
    <source>
        <dbReference type="Proteomes" id="UP000050794"/>
    </source>
</evidence>
<name>A0A183ULN0_TOXCA</name>
<feature type="region of interest" description="Disordered" evidence="1">
    <location>
        <begin position="1"/>
        <end position="23"/>
    </location>
</feature>
<evidence type="ECO:0000313" key="2">
    <source>
        <dbReference type="EMBL" id="VDM40721.1"/>
    </source>
</evidence>
<protein>
    <submittedName>
        <fullName evidence="2 4">Uncharacterized protein</fullName>
    </submittedName>
</protein>
<dbReference type="AlphaFoldDB" id="A0A183ULN0"/>
<accession>A0A183ULN0</accession>